<comment type="caution">
    <text evidence="2">The sequence shown here is derived from an EMBL/GenBank/DDBJ whole genome shotgun (WGS) entry which is preliminary data.</text>
</comment>
<protein>
    <submittedName>
        <fullName evidence="2">Uncharacterized protein</fullName>
    </submittedName>
</protein>
<feature type="compositionally biased region" description="Polar residues" evidence="1">
    <location>
        <begin position="23"/>
        <end position="33"/>
    </location>
</feature>
<organism evidence="2 3">
    <name type="scientific">Pomacea canaliculata</name>
    <name type="common">Golden apple snail</name>
    <dbReference type="NCBI Taxonomy" id="400727"/>
    <lineage>
        <taxon>Eukaryota</taxon>
        <taxon>Metazoa</taxon>
        <taxon>Spiralia</taxon>
        <taxon>Lophotrochozoa</taxon>
        <taxon>Mollusca</taxon>
        <taxon>Gastropoda</taxon>
        <taxon>Caenogastropoda</taxon>
        <taxon>Architaenioglossa</taxon>
        <taxon>Ampullarioidea</taxon>
        <taxon>Ampullariidae</taxon>
        <taxon>Pomacea</taxon>
    </lineage>
</organism>
<evidence type="ECO:0000313" key="2">
    <source>
        <dbReference type="EMBL" id="PVD24168.1"/>
    </source>
</evidence>
<proteinExistence type="predicted"/>
<accession>A0A2T7NSN5</accession>
<gene>
    <name evidence="2" type="ORF">C0Q70_14638</name>
</gene>
<dbReference type="AlphaFoldDB" id="A0A2T7NSN5"/>
<evidence type="ECO:0000313" key="3">
    <source>
        <dbReference type="Proteomes" id="UP000245119"/>
    </source>
</evidence>
<evidence type="ECO:0000256" key="1">
    <source>
        <dbReference type="SAM" id="MobiDB-lite"/>
    </source>
</evidence>
<keyword evidence="3" id="KW-1185">Reference proteome</keyword>
<dbReference type="EMBL" id="PZQS01000009">
    <property type="protein sequence ID" value="PVD24168.1"/>
    <property type="molecule type" value="Genomic_DNA"/>
</dbReference>
<feature type="region of interest" description="Disordered" evidence="1">
    <location>
        <begin position="1"/>
        <end position="42"/>
    </location>
</feature>
<feature type="compositionally biased region" description="Polar residues" evidence="1">
    <location>
        <begin position="1"/>
        <end position="12"/>
    </location>
</feature>
<dbReference type="Proteomes" id="UP000245119">
    <property type="component" value="Linkage Group LG9"/>
</dbReference>
<sequence length="117" mass="12392">MFENGETGSTLPNGALRPHQHGDVQTTAPQQAASEGASISADLPGLLTSHNVTTIMTNSIQRPHDPQACSNLEVTGLHFNGNKRVRARRPLAKTLSDMPNCSCISVLYKSLTDGAAP</sequence>
<name>A0A2T7NSN5_POMCA</name>
<reference evidence="2 3" key="1">
    <citation type="submission" date="2018-04" db="EMBL/GenBank/DDBJ databases">
        <title>The genome of golden apple snail Pomacea canaliculata provides insight into stress tolerance and invasive adaptation.</title>
        <authorList>
            <person name="Liu C."/>
            <person name="Liu B."/>
            <person name="Ren Y."/>
            <person name="Zhang Y."/>
            <person name="Wang H."/>
            <person name="Li S."/>
            <person name="Jiang F."/>
            <person name="Yin L."/>
            <person name="Zhang G."/>
            <person name="Qian W."/>
            <person name="Fan W."/>
        </authorList>
    </citation>
    <scope>NUCLEOTIDE SEQUENCE [LARGE SCALE GENOMIC DNA]</scope>
    <source>
        <strain evidence="2">SZHN2017</strain>
        <tissue evidence="2">Muscle</tissue>
    </source>
</reference>